<proteinExistence type="predicted"/>
<accession>A0ABV2AGE5</accession>
<evidence type="ECO:0000313" key="2">
    <source>
        <dbReference type="EMBL" id="MES1918754.1"/>
    </source>
</evidence>
<keyword evidence="3" id="KW-1185">Reference proteome</keyword>
<reference evidence="2 3" key="1">
    <citation type="journal article" date="2024" name="BMC Biol.">
        <title>Comparative genomics of Ascetosporea gives new insight into the evolutionary basis for animal parasitism in Rhizaria.</title>
        <authorList>
            <person name="Hiltunen Thoren M."/>
            <person name="Onut-Brannstrom I."/>
            <person name="Alfjorden A."/>
            <person name="Peckova H."/>
            <person name="Swords F."/>
            <person name="Hooper C."/>
            <person name="Holzer A.S."/>
            <person name="Bass D."/>
            <person name="Burki F."/>
        </authorList>
    </citation>
    <scope>NUCLEOTIDE SEQUENCE [LARGE SCALE GENOMIC DNA]</scope>
    <source>
        <strain evidence="2">20-A016</strain>
    </source>
</reference>
<evidence type="ECO:0000256" key="1">
    <source>
        <dbReference type="SAM" id="MobiDB-lite"/>
    </source>
</evidence>
<gene>
    <name evidence="2" type="ORF">MHBO_000668</name>
</gene>
<protein>
    <submittedName>
        <fullName evidence="2">Uncharacterized protein</fullName>
    </submittedName>
</protein>
<dbReference type="EMBL" id="JBDODL010000118">
    <property type="protein sequence ID" value="MES1918754.1"/>
    <property type="molecule type" value="Genomic_DNA"/>
</dbReference>
<dbReference type="Proteomes" id="UP001439008">
    <property type="component" value="Unassembled WGS sequence"/>
</dbReference>
<sequence>LNPEGANYQNFDKNLKFDQNVKNEFKFGQNVKKELKFDQNVKNEFKFDQNVKNEFKFDQNVKNELKFDQNNQKTEKTFLKTVYQRNEEFNENYGKIPKGLLKMVPRSVIFKTKNSKTKQSNQSKRLNLAPNVTNNEDDYQNLMKDINRMTKF</sequence>
<organism evidence="2 3">
    <name type="scientific">Bonamia ostreae</name>
    <dbReference type="NCBI Taxonomy" id="126728"/>
    <lineage>
        <taxon>Eukaryota</taxon>
        <taxon>Sar</taxon>
        <taxon>Rhizaria</taxon>
        <taxon>Endomyxa</taxon>
        <taxon>Ascetosporea</taxon>
        <taxon>Haplosporida</taxon>
        <taxon>Bonamia</taxon>
    </lineage>
</organism>
<feature type="region of interest" description="Disordered" evidence="1">
    <location>
        <begin position="113"/>
        <end position="135"/>
    </location>
</feature>
<name>A0ABV2AGE5_9EUKA</name>
<feature type="non-terminal residue" evidence="2">
    <location>
        <position position="1"/>
    </location>
</feature>
<comment type="caution">
    <text evidence="2">The sequence shown here is derived from an EMBL/GenBank/DDBJ whole genome shotgun (WGS) entry which is preliminary data.</text>
</comment>
<evidence type="ECO:0000313" key="3">
    <source>
        <dbReference type="Proteomes" id="UP001439008"/>
    </source>
</evidence>